<gene>
    <name evidence="5" type="ORF">NMOB1V02_LOCUS4977</name>
</gene>
<dbReference type="GO" id="GO:0008494">
    <property type="term" value="F:translation activator activity"/>
    <property type="evidence" value="ECO:0007669"/>
    <property type="project" value="TreeGrafter"/>
</dbReference>
<dbReference type="PROSITE" id="PS50102">
    <property type="entry name" value="RRM"/>
    <property type="match status" value="1"/>
</dbReference>
<dbReference type="Gene3D" id="3.30.70.330">
    <property type="match status" value="1"/>
</dbReference>
<proteinExistence type="predicted"/>
<dbReference type="Pfam" id="PF00076">
    <property type="entry name" value="RRM_1"/>
    <property type="match status" value="1"/>
</dbReference>
<evidence type="ECO:0000313" key="6">
    <source>
        <dbReference type="Proteomes" id="UP000678499"/>
    </source>
</evidence>
<evidence type="ECO:0000259" key="4">
    <source>
        <dbReference type="PROSITE" id="PS50102"/>
    </source>
</evidence>
<dbReference type="InterPro" id="IPR000504">
    <property type="entry name" value="RRM_dom"/>
</dbReference>
<dbReference type="GO" id="GO:0003730">
    <property type="term" value="F:mRNA 3'-UTR binding"/>
    <property type="evidence" value="ECO:0007669"/>
    <property type="project" value="TreeGrafter"/>
</dbReference>
<dbReference type="InterPro" id="IPR012677">
    <property type="entry name" value="Nucleotide-bd_a/b_plait_sf"/>
</dbReference>
<evidence type="ECO:0000256" key="2">
    <source>
        <dbReference type="PROSITE-ProRule" id="PRU00176"/>
    </source>
</evidence>
<dbReference type="GO" id="GO:0070935">
    <property type="term" value="P:3'-UTR-mediated mRNA stabilization"/>
    <property type="evidence" value="ECO:0007669"/>
    <property type="project" value="TreeGrafter"/>
</dbReference>
<dbReference type="AlphaFoldDB" id="A0A7R9BNS6"/>
<dbReference type="SUPFAM" id="SSF54928">
    <property type="entry name" value="RNA-binding domain, RBD"/>
    <property type="match status" value="1"/>
</dbReference>
<dbReference type="CDD" id="cd12412">
    <property type="entry name" value="RRM_DAZL_BOULE"/>
    <property type="match status" value="1"/>
</dbReference>
<dbReference type="InterPro" id="IPR035979">
    <property type="entry name" value="RBD_domain_sf"/>
</dbReference>
<accession>A0A7R9BNS6</accession>
<dbReference type="SMART" id="SM00360">
    <property type="entry name" value="RRM"/>
    <property type="match status" value="1"/>
</dbReference>
<name>A0A7R9BNS6_9CRUS</name>
<dbReference type="OrthoDB" id="762982at2759"/>
<dbReference type="GO" id="GO:0005737">
    <property type="term" value="C:cytoplasm"/>
    <property type="evidence" value="ECO:0007669"/>
    <property type="project" value="TreeGrafter"/>
</dbReference>
<feature type="domain" description="RRM" evidence="4">
    <location>
        <begin position="36"/>
        <end position="117"/>
    </location>
</feature>
<dbReference type="InterPro" id="IPR034988">
    <property type="entry name" value="DAZ_BOULE_RRM"/>
</dbReference>
<protein>
    <recommendedName>
        <fullName evidence="4">RRM domain-containing protein</fullName>
    </recommendedName>
</protein>
<feature type="region of interest" description="Disordered" evidence="3">
    <location>
        <begin position="390"/>
        <end position="429"/>
    </location>
</feature>
<evidence type="ECO:0000256" key="3">
    <source>
        <dbReference type="SAM" id="MobiDB-lite"/>
    </source>
</evidence>
<feature type="region of interest" description="Disordered" evidence="3">
    <location>
        <begin position="263"/>
        <end position="305"/>
    </location>
</feature>
<reference evidence="5" key="1">
    <citation type="submission" date="2020-11" db="EMBL/GenBank/DDBJ databases">
        <authorList>
            <person name="Tran Van P."/>
        </authorList>
    </citation>
    <scope>NUCLEOTIDE SEQUENCE</scope>
</reference>
<keyword evidence="6" id="KW-1185">Reference proteome</keyword>
<organism evidence="5">
    <name type="scientific">Notodromas monacha</name>
    <dbReference type="NCBI Taxonomy" id="399045"/>
    <lineage>
        <taxon>Eukaryota</taxon>
        <taxon>Metazoa</taxon>
        <taxon>Ecdysozoa</taxon>
        <taxon>Arthropoda</taxon>
        <taxon>Crustacea</taxon>
        <taxon>Oligostraca</taxon>
        <taxon>Ostracoda</taxon>
        <taxon>Podocopa</taxon>
        <taxon>Podocopida</taxon>
        <taxon>Cypridocopina</taxon>
        <taxon>Cypridoidea</taxon>
        <taxon>Cyprididae</taxon>
        <taxon>Notodromas</taxon>
    </lineage>
</organism>
<dbReference type="PANTHER" id="PTHR11176:SF57">
    <property type="entry name" value="PROTEIN BOULE"/>
    <property type="match status" value="1"/>
</dbReference>
<evidence type="ECO:0000256" key="1">
    <source>
        <dbReference type="ARBA" id="ARBA00022884"/>
    </source>
</evidence>
<dbReference type="EMBL" id="OA882878">
    <property type="protein sequence ID" value="CAD7277242.1"/>
    <property type="molecule type" value="Genomic_DNA"/>
</dbReference>
<dbReference type="Proteomes" id="UP000678499">
    <property type="component" value="Unassembled WGS sequence"/>
</dbReference>
<keyword evidence="1 2" id="KW-0694">RNA-binding</keyword>
<sequence length="444" mass="46847">MQPTFGVQADISFRKFPNSGGISTPPPMKFGTRIPNRVFIGGIPPMTTEADVHSCFSKYGNVRAVKLIMDKSGVPKGYGFVTFETEEEANLVLKAVELEGGSLPFKDRKLNIGEAVRKMPFFSEDQSRLPNRGGSVIPDVALMPPMQAVNEFSMYNYYLQPYPLMDPGNGGYGPGPLTWPPGADPAYQQPWATYQTQHGLPHPAVGPPYPQMLAYQQQAPLLGDALQPSDVSSWSSAGSCASSTCSTASFGNAGDLPFGTVAEFSSSARGGDSASDHHHQQQQHQHHHHQHQMPGGAAAAEATTTTTAAAELFSSGWCPDGSPGYLFPSSHEEAGAAAGLTSALNADGVEETYPSMLYQPPLYPPPPPPSSTSAASAVIRRSLFPELSHNSNSTLKFPLPGSKPAEDGVVGSGVSGGVEDNAATESHEGLQALLENLSVSSSSS</sequence>
<dbReference type="GO" id="GO:0045948">
    <property type="term" value="P:positive regulation of translational initiation"/>
    <property type="evidence" value="ECO:0007669"/>
    <property type="project" value="TreeGrafter"/>
</dbReference>
<feature type="compositionally biased region" description="Basic residues" evidence="3">
    <location>
        <begin position="280"/>
        <end position="291"/>
    </location>
</feature>
<evidence type="ECO:0000313" key="5">
    <source>
        <dbReference type="EMBL" id="CAD7277242.1"/>
    </source>
</evidence>
<dbReference type="EMBL" id="CAJPEX010000841">
    <property type="protein sequence ID" value="CAG0917394.1"/>
    <property type="molecule type" value="Genomic_DNA"/>
</dbReference>
<dbReference type="PANTHER" id="PTHR11176">
    <property type="entry name" value="BOULE-RELATED"/>
    <property type="match status" value="1"/>
</dbReference>